<evidence type="ECO:0000313" key="2">
    <source>
        <dbReference type="Proteomes" id="UP000887097"/>
    </source>
</evidence>
<evidence type="ECO:0000313" key="1">
    <source>
        <dbReference type="EMBL" id="GJG33824.1"/>
    </source>
</evidence>
<reference evidence="1" key="1">
    <citation type="submission" date="2021-08" db="EMBL/GenBank/DDBJ databases">
        <title>Prevotella lacticifex sp. nov., isolated from rumen of cow.</title>
        <authorList>
            <person name="Shinkai T."/>
            <person name="Ikeyama N."/>
            <person name="Kumagai M."/>
            <person name="Ohmori H."/>
            <person name="Sakamoto M."/>
            <person name="Ohkuma M."/>
            <person name="Mitsumori M."/>
        </authorList>
    </citation>
    <scope>NUCLEOTIDE SEQUENCE</scope>
    <source>
        <strain evidence="1">JCM 8259</strain>
    </source>
</reference>
<gene>
    <name evidence="1" type="ORF">PRMUPPPA20_19330</name>
</gene>
<sequence>MINISYKLRLRARSFLHPIRTLKALYFIHYIHPTDKWIDIQKNNPRKAIDMKWNRFYREKFPWKNPRTLDEKMTWLSVMSDTSKWTEFSDKYEVRKYIESLGLKDILTECYGVWDKAQDIDFDSLPDKFVVKCTHDCGSTIVIRDKSKMNKQEVIDFLQAHLNVNYGYEWCELHYTTIKPRVIAESLIELGDNVEDLIDYKINCIHGKPQYVEVIYGRQLKSDGGSNHAVFDLYDIYTWQPMRQYKTNLTDHFRDIPRPQNLERMIEIAGKISQGFPQVRVDLYNVNGKIYFGEMTFFSASGMNNDLSREFQLMIGDRIRLPKV</sequence>
<dbReference type="AlphaFoldDB" id="A0AA37I3X9"/>
<dbReference type="EMBL" id="BPTT01000001">
    <property type="protein sequence ID" value="GJG33824.1"/>
    <property type="molecule type" value="Genomic_DNA"/>
</dbReference>
<comment type="caution">
    <text evidence="1">The sequence shown here is derived from an EMBL/GenBank/DDBJ whole genome shotgun (WGS) entry which is preliminary data.</text>
</comment>
<protein>
    <submittedName>
        <fullName evidence="1">Glycosyl transferase</fullName>
    </submittedName>
</protein>
<keyword evidence="1" id="KW-0808">Transferase</keyword>
<dbReference type="InterPro" id="IPR029465">
    <property type="entry name" value="ATPgrasp_TupA"/>
</dbReference>
<organism evidence="1 2">
    <name type="scientific">Xylanibacter ruminicola</name>
    <name type="common">Prevotella ruminicola</name>
    <dbReference type="NCBI Taxonomy" id="839"/>
    <lineage>
        <taxon>Bacteria</taxon>
        <taxon>Pseudomonadati</taxon>
        <taxon>Bacteroidota</taxon>
        <taxon>Bacteroidia</taxon>
        <taxon>Bacteroidales</taxon>
        <taxon>Prevotellaceae</taxon>
        <taxon>Xylanibacter</taxon>
    </lineage>
</organism>
<name>A0AA37I3X9_XYLRU</name>
<dbReference type="Pfam" id="PF14305">
    <property type="entry name" value="ATPgrasp_TupA"/>
    <property type="match status" value="1"/>
</dbReference>
<dbReference type="GO" id="GO:0016740">
    <property type="term" value="F:transferase activity"/>
    <property type="evidence" value="ECO:0007669"/>
    <property type="project" value="UniProtKB-KW"/>
</dbReference>
<dbReference type="Proteomes" id="UP000887097">
    <property type="component" value="Unassembled WGS sequence"/>
</dbReference>
<dbReference type="OMA" id="RIHCFHG"/>
<accession>A0AA37I3X9</accession>
<proteinExistence type="predicted"/>